<dbReference type="EMBL" id="CAFBPI010000055">
    <property type="protein sequence ID" value="CAB5018847.1"/>
    <property type="molecule type" value="Genomic_DNA"/>
</dbReference>
<dbReference type="EMBL" id="CAEZUY010000007">
    <property type="protein sequence ID" value="CAB4607471.1"/>
    <property type="molecule type" value="Genomic_DNA"/>
</dbReference>
<evidence type="ECO:0000313" key="4">
    <source>
        <dbReference type="EMBL" id="CAB4607471.1"/>
    </source>
</evidence>
<reference evidence="4" key="1">
    <citation type="submission" date="2020-05" db="EMBL/GenBank/DDBJ databases">
        <authorList>
            <person name="Chiriac C."/>
            <person name="Salcher M."/>
            <person name="Ghai R."/>
            <person name="Kavagutti S V."/>
        </authorList>
    </citation>
    <scope>NUCLEOTIDE SEQUENCE</scope>
</reference>
<keyword evidence="1" id="KW-0812">Transmembrane</keyword>
<evidence type="ECO:0000313" key="6">
    <source>
        <dbReference type="EMBL" id="CAB4952078.1"/>
    </source>
</evidence>
<dbReference type="EMBL" id="CAEZSC010000014">
    <property type="protein sequence ID" value="CAB4531755.1"/>
    <property type="molecule type" value="Genomic_DNA"/>
</dbReference>
<feature type="transmembrane region" description="Helical" evidence="1">
    <location>
        <begin position="6"/>
        <end position="27"/>
    </location>
</feature>
<protein>
    <submittedName>
        <fullName evidence="4">Unannotated protein</fullName>
    </submittedName>
</protein>
<evidence type="ECO:0000313" key="2">
    <source>
        <dbReference type="EMBL" id="CAB4531755.1"/>
    </source>
</evidence>
<gene>
    <name evidence="2" type="ORF">UFOPK1380_00394</name>
    <name evidence="3" type="ORF">UFOPK1778_00080</name>
    <name evidence="4" type="ORF">UFOPK1863_00175</name>
    <name evidence="5" type="ORF">UFOPK2689_00636</name>
    <name evidence="6" type="ORF">UFOPK3874_00005</name>
    <name evidence="7" type="ORF">UFOPK4095_00883</name>
</gene>
<keyword evidence="1" id="KW-0472">Membrane</keyword>
<name>A0A6J6H1C0_9ZZZZ</name>
<evidence type="ECO:0000256" key="1">
    <source>
        <dbReference type="SAM" id="Phobius"/>
    </source>
</evidence>
<evidence type="ECO:0000313" key="7">
    <source>
        <dbReference type="EMBL" id="CAB5018847.1"/>
    </source>
</evidence>
<dbReference type="EMBL" id="CAFBNS010000001">
    <property type="protein sequence ID" value="CAB4952078.1"/>
    <property type="molecule type" value="Genomic_DNA"/>
</dbReference>
<sequence>MTNAELITTVISTLSLFILFLSLLAVAKSNNNVAKSMRLTNLQSMVGEMNEIRRLRASNPDVERSLFLERQNWSDIEIEQNLIAVQLANIFEWAYLARRDGLIEKDIWESWVETWRSVILSSEALRKSFTPSVWTFGRMNDMTSILNDLVNNSGNIQDPYKK</sequence>
<accession>A0A6J6H1C0</accession>
<evidence type="ECO:0000313" key="3">
    <source>
        <dbReference type="EMBL" id="CAB4582426.1"/>
    </source>
</evidence>
<dbReference type="EMBL" id="CAEZUD010000002">
    <property type="protein sequence ID" value="CAB4582426.1"/>
    <property type="molecule type" value="Genomic_DNA"/>
</dbReference>
<dbReference type="AlphaFoldDB" id="A0A6J6H1C0"/>
<keyword evidence="1" id="KW-1133">Transmembrane helix</keyword>
<proteinExistence type="predicted"/>
<evidence type="ECO:0000313" key="5">
    <source>
        <dbReference type="EMBL" id="CAB4722189.1"/>
    </source>
</evidence>
<dbReference type="EMBL" id="CAEZYL010000030">
    <property type="protein sequence ID" value="CAB4722189.1"/>
    <property type="molecule type" value="Genomic_DNA"/>
</dbReference>
<organism evidence="4">
    <name type="scientific">freshwater metagenome</name>
    <dbReference type="NCBI Taxonomy" id="449393"/>
    <lineage>
        <taxon>unclassified sequences</taxon>
        <taxon>metagenomes</taxon>
        <taxon>ecological metagenomes</taxon>
    </lineage>
</organism>